<evidence type="ECO:0000313" key="1">
    <source>
        <dbReference type="EMBL" id="KAJ3608144.1"/>
    </source>
</evidence>
<name>A0A9Q0EJP2_9TELE</name>
<evidence type="ECO:0000313" key="2">
    <source>
        <dbReference type="Proteomes" id="UP001148018"/>
    </source>
</evidence>
<dbReference type="EMBL" id="JANIIK010000040">
    <property type="protein sequence ID" value="KAJ3608144.1"/>
    <property type="molecule type" value="Genomic_DNA"/>
</dbReference>
<reference evidence="1" key="1">
    <citation type="submission" date="2022-07" db="EMBL/GenBank/DDBJ databases">
        <title>Chromosome-level genome of Muraenolepis orangiensis.</title>
        <authorList>
            <person name="Kim J."/>
        </authorList>
    </citation>
    <scope>NUCLEOTIDE SEQUENCE</scope>
    <source>
        <strain evidence="1">KU_S4_2022</strain>
        <tissue evidence="1">Muscle</tissue>
    </source>
</reference>
<dbReference type="AlphaFoldDB" id="A0A9Q0EJP2"/>
<keyword evidence="2" id="KW-1185">Reference proteome</keyword>
<dbReference type="Proteomes" id="UP001148018">
    <property type="component" value="Unassembled WGS sequence"/>
</dbReference>
<protein>
    <submittedName>
        <fullName evidence="1">Uncharacterized protein</fullName>
    </submittedName>
</protein>
<gene>
    <name evidence="1" type="ORF">NHX12_025194</name>
</gene>
<proteinExistence type="predicted"/>
<organism evidence="1 2">
    <name type="scientific">Muraenolepis orangiensis</name>
    <name type="common">Patagonian moray cod</name>
    <dbReference type="NCBI Taxonomy" id="630683"/>
    <lineage>
        <taxon>Eukaryota</taxon>
        <taxon>Metazoa</taxon>
        <taxon>Chordata</taxon>
        <taxon>Craniata</taxon>
        <taxon>Vertebrata</taxon>
        <taxon>Euteleostomi</taxon>
        <taxon>Actinopterygii</taxon>
        <taxon>Neopterygii</taxon>
        <taxon>Teleostei</taxon>
        <taxon>Neoteleostei</taxon>
        <taxon>Acanthomorphata</taxon>
        <taxon>Zeiogadaria</taxon>
        <taxon>Gadariae</taxon>
        <taxon>Gadiformes</taxon>
        <taxon>Muraenolepidoidei</taxon>
        <taxon>Muraenolepididae</taxon>
        <taxon>Muraenolepis</taxon>
    </lineage>
</organism>
<accession>A0A9Q0EJP2</accession>
<sequence length="118" mass="12868">MGISSAPFIVSCGFKEITTSRQVNVLVWSRRGPGPITREDEGHHTLKSRRPLITEHQALLQSEPAADTSDTQTTAKRQLSTCLLLRLPSPVRACGEQIILCPSIGGLTKASELEEDDD</sequence>
<comment type="caution">
    <text evidence="1">The sequence shown here is derived from an EMBL/GenBank/DDBJ whole genome shotgun (WGS) entry which is preliminary data.</text>
</comment>